<dbReference type="Pfam" id="PF19191">
    <property type="entry name" value="HEF_HK"/>
    <property type="match status" value="1"/>
</dbReference>
<dbReference type="InterPro" id="IPR036890">
    <property type="entry name" value="HATPase_C_sf"/>
</dbReference>
<evidence type="ECO:0000256" key="1">
    <source>
        <dbReference type="SAM" id="Coils"/>
    </source>
</evidence>
<feature type="domain" description="Histidine kinase" evidence="2">
    <location>
        <begin position="782"/>
        <end position="990"/>
    </location>
</feature>
<gene>
    <name evidence="3" type="ORF">RM532_01565</name>
</gene>
<keyword evidence="1" id="KW-0175">Coiled coil</keyword>
<evidence type="ECO:0000313" key="3">
    <source>
        <dbReference type="EMBL" id="MDT0633638.1"/>
    </source>
</evidence>
<dbReference type="InterPro" id="IPR005467">
    <property type="entry name" value="His_kinase_dom"/>
</dbReference>
<dbReference type="SUPFAM" id="SSF55874">
    <property type="entry name" value="ATPase domain of HSP90 chaperone/DNA topoisomerase II/histidine kinase"/>
    <property type="match status" value="2"/>
</dbReference>
<evidence type="ECO:0000259" key="2">
    <source>
        <dbReference type="PROSITE" id="PS50109"/>
    </source>
</evidence>
<dbReference type="EMBL" id="JAVRIB010000001">
    <property type="protein sequence ID" value="MDT0633638.1"/>
    <property type="molecule type" value="Genomic_DNA"/>
</dbReference>
<dbReference type="Proteomes" id="UP001251857">
    <property type="component" value="Unassembled WGS sequence"/>
</dbReference>
<dbReference type="CDD" id="cd00075">
    <property type="entry name" value="HATPase"/>
    <property type="match status" value="1"/>
</dbReference>
<dbReference type="Pfam" id="PF13589">
    <property type="entry name" value="HATPase_c_3"/>
    <property type="match status" value="1"/>
</dbReference>
<dbReference type="Pfam" id="PF02518">
    <property type="entry name" value="HATPase_c"/>
    <property type="match status" value="1"/>
</dbReference>
<feature type="coiled-coil region" evidence="1">
    <location>
        <begin position="633"/>
        <end position="667"/>
    </location>
</feature>
<name>A0ABU3BWH1_9GAMM</name>
<dbReference type="SMART" id="SM00387">
    <property type="entry name" value="HATPase_c"/>
    <property type="match status" value="1"/>
</dbReference>
<evidence type="ECO:0000313" key="4">
    <source>
        <dbReference type="Proteomes" id="UP001251857"/>
    </source>
</evidence>
<keyword evidence="3" id="KW-0067">ATP-binding</keyword>
<proteinExistence type="predicted"/>
<dbReference type="InterPro" id="IPR043836">
    <property type="entry name" value="DHp"/>
</dbReference>
<organism evidence="3 4">
    <name type="scientific">Spectribacter hydrogenoxidans</name>
    <dbReference type="NCBI Taxonomy" id="3075608"/>
    <lineage>
        <taxon>Bacteria</taxon>
        <taxon>Pseudomonadati</taxon>
        <taxon>Pseudomonadota</taxon>
        <taxon>Gammaproteobacteria</taxon>
        <taxon>Salinisphaerales</taxon>
        <taxon>Salinisphaeraceae</taxon>
        <taxon>Spectribacter</taxon>
    </lineage>
</organism>
<dbReference type="RefSeq" id="WP_311651350.1">
    <property type="nucleotide sequence ID" value="NZ_JAVRIB010000001.1"/>
</dbReference>
<accession>A0ABU3BWH1</accession>
<dbReference type="InterPro" id="IPR003594">
    <property type="entry name" value="HATPase_dom"/>
</dbReference>
<protein>
    <submittedName>
        <fullName evidence="3">ATP-binding protein</fullName>
    </submittedName>
</protein>
<sequence length="1000" mass="113551">MAKFEVRARAVDMLGRQQIAGIPTAIHELFKNAHDAYATRVEADFVRSRKLLVVRDNGLGMTLKDFETKWLALGTESKLSANRDNATTWTGPEKLPPRPVLGEKGIGRLAIATIAPITFAMSRAVRPDGVKEIVASLVDWELFEVPGLNIADIDLPVQTFSNPPDAHDIRGMREHLLENARAVLPPDEERRDEILAKLDDYELNPAAYDQWFSEISEEDHRNLSVSGNDYGTHFYLQPVDSILAADIDEGGRGKEASPLTRMLLGFGNPMRPDTTPPITAEFRDHKPAGTVNELIGSQNFLSAEDLSNADHLFEGDFDDFGQFVGELSIYQGEPERYVLSWPENGGQPTECGPFSVRLAVVHGLADETLLDMETHREMTEKLYRYGGFYVYRDGIRILPYGQSDYDWLKIENRRTLSATDWFFSHRRMIGYVAIDSTTNAKLIEKAGREGFRENKAYRQFKAILENWLQQLAKDYFRKESEHGESFRDKRGELQTQAALLKRRKQQVTRRRNEFKVDLQSVLDRIEAGEPETKLDDVIARLESGISQVAELEPEARRSESLNLETDAYRDIDELESSLTISKPRSFSPSKRDQQAFDNYLDWFSTFRFNQLEPARSRVAEILAESREAWDIEVKRSEIATNALEKERDEALRRIRKLTNEGRQELERVNDDIRKMLTESTHTFKNAVEEVMTELQKTDFDKLASGEAFGRQRSLEIRIDEQLESQCTLLQSLLEQLRGLRTDIEDQTTPEETTAALEAQVAELEERLALYNDLAQAGSAVGIVGHEMENMIGGIREALREIKPWADGTPGLDRAYNKLRNNFDHVDGYLALLAPLSRRVRRKRTDISGTMVLRYVRDAFADRLDKAEVELIATDEFERREMKAYVSTVMATFVNLIDNAVYWITSDRHSERWIKLDADSNGFIISNGGPGVPIRIARQIFDFGISMKPGGRGMGLAVSRDALASIGLRLTLETRGTNTHPVFRIQLDESREEEARDAASG</sequence>
<comment type="caution">
    <text evidence="3">The sequence shown here is derived from an EMBL/GenBank/DDBJ whole genome shotgun (WGS) entry which is preliminary data.</text>
</comment>
<keyword evidence="4" id="KW-1185">Reference proteome</keyword>
<dbReference type="GO" id="GO:0005524">
    <property type="term" value="F:ATP binding"/>
    <property type="evidence" value="ECO:0007669"/>
    <property type="project" value="UniProtKB-KW"/>
</dbReference>
<dbReference type="PROSITE" id="PS50109">
    <property type="entry name" value="HIS_KIN"/>
    <property type="match status" value="1"/>
</dbReference>
<reference evidence="3 4" key="1">
    <citation type="submission" date="2023-09" db="EMBL/GenBank/DDBJ databases">
        <authorList>
            <person name="Rey-Velasco X."/>
        </authorList>
    </citation>
    <scope>NUCLEOTIDE SEQUENCE [LARGE SCALE GENOMIC DNA]</scope>
    <source>
        <strain evidence="3 4">W335</strain>
    </source>
</reference>
<dbReference type="Gene3D" id="3.30.565.10">
    <property type="entry name" value="Histidine kinase-like ATPase, C-terminal domain"/>
    <property type="match status" value="2"/>
</dbReference>
<keyword evidence="3" id="KW-0547">Nucleotide-binding</keyword>